<keyword evidence="2" id="KW-1185">Reference proteome</keyword>
<protein>
    <submittedName>
        <fullName evidence="1">Uncharacterized protein</fullName>
    </submittedName>
</protein>
<comment type="caution">
    <text evidence="1">The sequence shown here is derived from an EMBL/GenBank/DDBJ whole genome shotgun (WGS) entry which is preliminary data.</text>
</comment>
<accession>A0A9D4LMN0</accession>
<name>A0A9D4LMN0_DREPO</name>
<proteinExistence type="predicted"/>
<dbReference type="InterPro" id="IPR042231">
    <property type="entry name" value="Cho/carn_acyl_trans_2"/>
</dbReference>
<gene>
    <name evidence="1" type="ORF">DPMN_024553</name>
</gene>
<dbReference type="EMBL" id="JAIWYP010000002">
    <property type="protein sequence ID" value="KAH3861620.1"/>
    <property type="molecule type" value="Genomic_DNA"/>
</dbReference>
<evidence type="ECO:0000313" key="2">
    <source>
        <dbReference type="Proteomes" id="UP000828390"/>
    </source>
</evidence>
<dbReference type="Proteomes" id="UP000828390">
    <property type="component" value="Unassembled WGS sequence"/>
</dbReference>
<dbReference type="Gene3D" id="3.30.559.70">
    <property type="entry name" value="Choline/Carnitine o-acyltransferase, domain 2"/>
    <property type="match status" value="1"/>
</dbReference>
<reference evidence="1" key="1">
    <citation type="journal article" date="2019" name="bioRxiv">
        <title>The Genome of the Zebra Mussel, Dreissena polymorpha: A Resource for Invasive Species Research.</title>
        <authorList>
            <person name="McCartney M.A."/>
            <person name="Auch B."/>
            <person name="Kono T."/>
            <person name="Mallez S."/>
            <person name="Zhang Y."/>
            <person name="Obille A."/>
            <person name="Becker A."/>
            <person name="Abrahante J.E."/>
            <person name="Garbe J."/>
            <person name="Badalamenti J.P."/>
            <person name="Herman A."/>
            <person name="Mangelson H."/>
            <person name="Liachko I."/>
            <person name="Sullivan S."/>
            <person name="Sone E.D."/>
            <person name="Koren S."/>
            <person name="Silverstein K.A.T."/>
            <person name="Beckman K.B."/>
            <person name="Gohl D.M."/>
        </authorList>
    </citation>
    <scope>NUCLEOTIDE SEQUENCE</scope>
    <source>
        <strain evidence="1">Duluth1</strain>
        <tissue evidence="1">Whole animal</tissue>
    </source>
</reference>
<dbReference type="AlphaFoldDB" id="A0A9D4LMN0"/>
<dbReference type="SUPFAM" id="SSF52777">
    <property type="entry name" value="CoA-dependent acyltransferases"/>
    <property type="match status" value="1"/>
</dbReference>
<organism evidence="1 2">
    <name type="scientific">Dreissena polymorpha</name>
    <name type="common">Zebra mussel</name>
    <name type="synonym">Mytilus polymorpha</name>
    <dbReference type="NCBI Taxonomy" id="45954"/>
    <lineage>
        <taxon>Eukaryota</taxon>
        <taxon>Metazoa</taxon>
        <taxon>Spiralia</taxon>
        <taxon>Lophotrochozoa</taxon>
        <taxon>Mollusca</taxon>
        <taxon>Bivalvia</taxon>
        <taxon>Autobranchia</taxon>
        <taxon>Heteroconchia</taxon>
        <taxon>Euheterodonta</taxon>
        <taxon>Imparidentia</taxon>
        <taxon>Neoheterodontei</taxon>
        <taxon>Myida</taxon>
        <taxon>Dreissenoidea</taxon>
        <taxon>Dreissenidae</taxon>
        <taxon>Dreissena</taxon>
    </lineage>
</organism>
<reference evidence="1" key="2">
    <citation type="submission" date="2020-11" db="EMBL/GenBank/DDBJ databases">
        <authorList>
            <person name="McCartney M.A."/>
            <person name="Auch B."/>
            <person name="Kono T."/>
            <person name="Mallez S."/>
            <person name="Becker A."/>
            <person name="Gohl D.M."/>
            <person name="Silverstein K.A.T."/>
            <person name="Koren S."/>
            <person name="Bechman K.B."/>
            <person name="Herman A."/>
            <person name="Abrahante J.E."/>
            <person name="Garbe J."/>
        </authorList>
    </citation>
    <scope>NUCLEOTIDE SEQUENCE</scope>
    <source>
        <strain evidence="1">Duluth1</strain>
        <tissue evidence="1">Whole animal</tissue>
    </source>
</reference>
<sequence length="69" mass="7735">MFVLCLDKSIPIPVNHQRSVDETTIMDLLDDVSLSTQMLHGQGIKINSCNRWFEQTIQARMKALTGGST</sequence>
<evidence type="ECO:0000313" key="1">
    <source>
        <dbReference type="EMBL" id="KAH3861620.1"/>
    </source>
</evidence>